<dbReference type="EMBL" id="UINC01002026">
    <property type="protein sequence ID" value="SUZ92043.1"/>
    <property type="molecule type" value="Genomic_DNA"/>
</dbReference>
<dbReference type="Pfam" id="PF11946">
    <property type="entry name" value="DUF3463"/>
    <property type="match status" value="1"/>
</dbReference>
<evidence type="ECO:0000256" key="4">
    <source>
        <dbReference type="ARBA" id="ARBA00023014"/>
    </source>
</evidence>
<dbReference type="PANTHER" id="PTHR11228:SF22">
    <property type="entry name" value="PEPTIDE BIOSYNTHESIS PROTEIN YYDG-RELATED"/>
    <property type="match status" value="1"/>
</dbReference>
<dbReference type="GO" id="GO:0046872">
    <property type="term" value="F:metal ion binding"/>
    <property type="evidence" value="ECO:0007669"/>
    <property type="project" value="UniProtKB-KW"/>
</dbReference>
<evidence type="ECO:0000313" key="7">
    <source>
        <dbReference type="EMBL" id="SUZ92043.1"/>
    </source>
</evidence>
<organism evidence="7">
    <name type="scientific">marine metagenome</name>
    <dbReference type="NCBI Taxonomy" id="408172"/>
    <lineage>
        <taxon>unclassified sequences</taxon>
        <taxon>metagenomes</taxon>
        <taxon>ecological metagenomes</taxon>
    </lineage>
</organism>
<feature type="region of interest" description="Disordered" evidence="5">
    <location>
        <begin position="1"/>
        <end position="21"/>
    </location>
</feature>
<gene>
    <name evidence="7" type="ORF">METZ01_LOCUS44897</name>
</gene>
<dbReference type="CDD" id="cd01335">
    <property type="entry name" value="Radical_SAM"/>
    <property type="match status" value="1"/>
</dbReference>
<evidence type="ECO:0000256" key="2">
    <source>
        <dbReference type="ARBA" id="ARBA00022723"/>
    </source>
</evidence>
<keyword evidence="2" id="KW-0479">Metal-binding</keyword>
<evidence type="ECO:0000256" key="1">
    <source>
        <dbReference type="ARBA" id="ARBA00022691"/>
    </source>
</evidence>
<dbReference type="Pfam" id="PF04055">
    <property type="entry name" value="Radical_SAM"/>
    <property type="match status" value="1"/>
</dbReference>
<dbReference type="SUPFAM" id="SSF102114">
    <property type="entry name" value="Radical SAM enzymes"/>
    <property type="match status" value="1"/>
</dbReference>
<dbReference type="Gene3D" id="3.20.20.70">
    <property type="entry name" value="Aldolase class I"/>
    <property type="match status" value="1"/>
</dbReference>
<evidence type="ECO:0000259" key="6">
    <source>
        <dbReference type="PROSITE" id="PS51918"/>
    </source>
</evidence>
<name>A0A381RT25_9ZZZZ</name>
<keyword evidence="1" id="KW-0949">S-adenosyl-L-methionine</keyword>
<evidence type="ECO:0000256" key="3">
    <source>
        <dbReference type="ARBA" id="ARBA00023004"/>
    </source>
</evidence>
<dbReference type="AlphaFoldDB" id="A0A381RT25"/>
<dbReference type="InterPro" id="IPR058240">
    <property type="entry name" value="rSAM_sf"/>
</dbReference>
<keyword evidence="3" id="KW-0408">Iron</keyword>
<dbReference type="PANTHER" id="PTHR11228">
    <property type="entry name" value="RADICAL SAM DOMAIN PROTEIN"/>
    <property type="match status" value="1"/>
</dbReference>
<dbReference type="InterPro" id="IPR022563">
    <property type="entry name" value="DUF3463"/>
</dbReference>
<dbReference type="SFLD" id="SFLDF00397">
    <property type="entry name" value="adenosyl-hopene_transferase"/>
    <property type="match status" value="1"/>
</dbReference>
<dbReference type="InterPro" id="IPR017833">
    <property type="entry name" value="Hopanoid_synth-assoc_rSAM_HpnH"/>
</dbReference>
<dbReference type="NCBIfam" id="TIGR03470">
    <property type="entry name" value="HpnH"/>
    <property type="match status" value="1"/>
</dbReference>
<protein>
    <recommendedName>
        <fullName evidence="6">Radical SAM core domain-containing protein</fullName>
    </recommendedName>
</protein>
<dbReference type="InterPro" id="IPR013785">
    <property type="entry name" value="Aldolase_TIM"/>
</dbReference>
<accession>A0A381RT25</accession>
<dbReference type="SFLD" id="SFLDG01067">
    <property type="entry name" value="SPASM/twitch_domain_containing"/>
    <property type="match status" value="1"/>
</dbReference>
<dbReference type="PROSITE" id="PS51918">
    <property type="entry name" value="RADICAL_SAM"/>
    <property type="match status" value="1"/>
</dbReference>
<proteinExistence type="predicted"/>
<evidence type="ECO:0000256" key="5">
    <source>
        <dbReference type="SAM" id="MobiDB-lite"/>
    </source>
</evidence>
<sequence length="362" mass="40599">MTVTKNGNYNQNGPGDGKRAKRPLELTTRLAGYILKNKLKGRGKFPLVTMLEPLEMCNLACIGCGRIREYKPVLDKMMSVDEALAAVHESGAPIVSIAGGEPTIHPRIDEIINELIEDKYFVYCCTNGLLLDRIMDKIPPSKYLCWVVHMDGMEEKHDESVDRKGVFTKAVDAIQSALDRGYRVCTNSTVFRTSDVGDLNEMFRLVADMGVEGSMISPGFDFEDAPDQDMFLTRQESHSLFQQLLDPENSKGAVFYNNPLYLNLLKGEREYQCTAWSNPTYTVMGWRKPCYPLADEHVEHVNELFDQDIWDRYGVGKDPRCANCMMHCGFESATIFTAVKTPKDWVTLIKAGSAHKGGITAA</sequence>
<dbReference type="GO" id="GO:0051536">
    <property type="term" value="F:iron-sulfur cluster binding"/>
    <property type="evidence" value="ECO:0007669"/>
    <property type="project" value="UniProtKB-KW"/>
</dbReference>
<feature type="compositionally biased region" description="Polar residues" evidence="5">
    <location>
        <begin position="1"/>
        <end position="13"/>
    </location>
</feature>
<dbReference type="InterPro" id="IPR007197">
    <property type="entry name" value="rSAM"/>
</dbReference>
<dbReference type="GO" id="GO:0003824">
    <property type="term" value="F:catalytic activity"/>
    <property type="evidence" value="ECO:0007669"/>
    <property type="project" value="InterPro"/>
</dbReference>
<reference evidence="7" key="1">
    <citation type="submission" date="2018-05" db="EMBL/GenBank/DDBJ databases">
        <authorList>
            <person name="Lanie J.A."/>
            <person name="Ng W.-L."/>
            <person name="Kazmierczak K.M."/>
            <person name="Andrzejewski T.M."/>
            <person name="Davidsen T.M."/>
            <person name="Wayne K.J."/>
            <person name="Tettelin H."/>
            <person name="Glass J.I."/>
            <person name="Rusch D."/>
            <person name="Podicherti R."/>
            <person name="Tsui H.-C.T."/>
            <person name="Winkler M.E."/>
        </authorList>
    </citation>
    <scope>NUCLEOTIDE SEQUENCE</scope>
</reference>
<dbReference type="InterPro" id="IPR050377">
    <property type="entry name" value="Radical_SAM_PqqE_MftC-like"/>
</dbReference>
<keyword evidence="4" id="KW-0411">Iron-sulfur</keyword>
<feature type="domain" description="Radical SAM core" evidence="6">
    <location>
        <begin position="39"/>
        <end position="248"/>
    </location>
</feature>
<dbReference type="SFLD" id="SFLDS00029">
    <property type="entry name" value="Radical_SAM"/>
    <property type="match status" value="1"/>
</dbReference>